<sequence>MSSTTTVSSNELSQRLDPIVQRYQGKKGITIPLLADIQKEYGYVAEEAVTYVSRKMDISASEMFGVATFYAMFRLQPEGKYVIRICRGTACHVQGSASVAEEVARHLGIEEGETTEDGIFTLQHVACLGCCSLAPVMMVGDNVHGLLTPPKSIEILEDYRKKG</sequence>
<dbReference type="PIRSF" id="PIRSF000216">
    <property type="entry name" value="NADH_DH_24kDa"/>
    <property type="match status" value="1"/>
</dbReference>
<evidence type="ECO:0000256" key="3">
    <source>
        <dbReference type="ARBA" id="ARBA00022723"/>
    </source>
</evidence>
<dbReference type="RefSeq" id="WP_236098577.1">
    <property type="nucleotide sequence ID" value="NZ_JAKGUD010000002.1"/>
</dbReference>
<dbReference type="Gene3D" id="1.10.10.1590">
    <property type="entry name" value="NADH-quinone oxidoreductase subunit E"/>
    <property type="match status" value="1"/>
</dbReference>
<keyword evidence="8" id="KW-1185">Reference proteome</keyword>
<dbReference type="PANTHER" id="PTHR43342">
    <property type="entry name" value="NADH-QUINONE OXIDOREDUCTASE, E SUBUNIT"/>
    <property type="match status" value="1"/>
</dbReference>
<comment type="similarity">
    <text evidence="1">Belongs to the complex I 24 kDa subunit family.</text>
</comment>
<accession>A0ABS9EKU7</accession>
<dbReference type="InterPro" id="IPR036249">
    <property type="entry name" value="Thioredoxin-like_sf"/>
</dbReference>
<keyword evidence="4" id="KW-0408">Iron</keyword>
<evidence type="ECO:0000256" key="5">
    <source>
        <dbReference type="ARBA" id="ARBA00023014"/>
    </source>
</evidence>
<dbReference type="InterPro" id="IPR028431">
    <property type="entry name" value="NADP_DH_HndA-like"/>
</dbReference>
<dbReference type="InterPro" id="IPR042128">
    <property type="entry name" value="NuoE_dom"/>
</dbReference>
<keyword evidence="2" id="KW-0001">2Fe-2S</keyword>
<dbReference type="PANTHER" id="PTHR43342:SF1">
    <property type="entry name" value="BIFURCATING [FEFE] HYDROGENASE GAMMA SUBUNIT"/>
    <property type="match status" value="1"/>
</dbReference>
<evidence type="ECO:0000256" key="6">
    <source>
        <dbReference type="ARBA" id="ARBA00034078"/>
    </source>
</evidence>
<dbReference type="InterPro" id="IPR041921">
    <property type="entry name" value="NuoE_N"/>
</dbReference>
<keyword evidence="3" id="KW-0479">Metal-binding</keyword>
<evidence type="ECO:0000313" key="7">
    <source>
        <dbReference type="EMBL" id="MCF4141820.1"/>
    </source>
</evidence>
<dbReference type="CDD" id="cd03064">
    <property type="entry name" value="TRX_Fd_NuoE"/>
    <property type="match status" value="1"/>
</dbReference>
<evidence type="ECO:0000256" key="1">
    <source>
        <dbReference type="ARBA" id="ARBA00010643"/>
    </source>
</evidence>
<proteinExistence type="inferred from homology"/>
<dbReference type="Gene3D" id="3.40.30.10">
    <property type="entry name" value="Glutaredoxin"/>
    <property type="match status" value="1"/>
</dbReference>
<evidence type="ECO:0000256" key="4">
    <source>
        <dbReference type="ARBA" id="ARBA00023004"/>
    </source>
</evidence>
<dbReference type="SUPFAM" id="SSF52833">
    <property type="entry name" value="Thioredoxin-like"/>
    <property type="match status" value="1"/>
</dbReference>
<organism evidence="7 8">
    <name type="scientific">Dethiosulfovibrio marinus</name>
    <dbReference type="NCBI Taxonomy" id="133532"/>
    <lineage>
        <taxon>Bacteria</taxon>
        <taxon>Thermotogati</taxon>
        <taxon>Synergistota</taxon>
        <taxon>Synergistia</taxon>
        <taxon>Synergistales</taxon>
        <taxon>Dethiosulfovibrionaceae</taxon>
        <taxon>Dethiosulfovibrio</taxon>
    </lineage>
</organism>
<protein>
    <submittedName>
        <fullName evidence="7">NADH-quinone oxidoreductase subunit NuoE</fullName>
        <ecNumber evidence="7">1.6.5.11</ecNumber>
    </submittedName>
</protein>
<comment type="caution">
    <text evidence="7">The sequence shown here is derived from an EMBL/GenBank/DDBJ whole genome shotgun (WGS) entry which is preliminary data.</text>
</comment>
<dbReference type="EMBL" id="JAKGUD010000002">
    <property type="protein sequence ID" value="MCF4141820.1"/>
    <property type="molecule type" value="Genomic_DNA"/>
</dbReference>
<evidence type="ECO:0000256" key="2">
    <source>
        <dbReference type="ARBA" id="ARBA00022714"/>
    </source>
</evidence>
<dbReference type="PROSITE" id="PS01099">
    <property type="entry name" value="COMPLEX1_24K"/>
    <property type="match status" value="1"/>
</dbReference>
<reference evidence="7 8" key="1">
    <citation type="submission" date="2022-01" db="EMBL/GenBank/DDBJ databases">
        <title>Dethiosulfovibrio faecalis sp. nov., a novel proteolytic, non-sulfur-reducing bacterium isolated from a marine aquaculture solid waste bioreactor.</title>
        <authorList>
            <person name="Grabowski S."/>
            <person name="Apolinario E."/>
            <person name="Schneider N."/>
            <person name="Marshall C.W."/>
            <person name="Sowers K.R."/>
        </authorList>
    </citation>
    <scope>NUCLEOTIDE SEQUENCE [LARGE SCALE GENOMIC DNA]</scope>
    <source>
        <strain evidence="7 8">DSM 12537</strain>
    </source>
</reference>
<keyword evidence="5" id="KW-0411">Iron-sulfur</keyword>
<dbReference type="GO" id="GO:0016491">
    <property type="term" value="F:oxidoreductase activity"/>
    <property type="evidence" value="ECO:0007669"/>
    <property type="project" value="UniProtKB-KW"/>
</dbReference>
<keyword evidence="7" id="KW-0560">Oxidoreductase</keyword>
<dbReference type="Pfam" id="PF01257">
    <property type="entry name" value="2Fe-2S_thioredx"/>
    <property type="match status" value="1"/>
</dbReference>
<dbReference type="NCBIfam" id="NF005722">
    <property type="entry name" value="PRK07539.1-2"/>
    <property type="match status" value="1"/>
</dbReference>
<dbReference type="EC" id="1.6.5.11" evidence="7"/>
<gene>
    <name evidence="7" type="primary">nuoE</name>
    <name evidence="7" type="ORF">L2W38_03170</name>
</gene>
<name>A0ABS9EKU7_9BACT</name>
<dbReference type="Proteomes" id="UP001200430">
    <property type="component" value="Unassembled WGS sequence"/>
</dbReference>
<dbReference type="InterPro" id="IPR002023">
    <property type="entry name" value="NuoE-like"/>
</dbReference>
<evidence type="ECO:0000313" key="8">
    <source>
        <dbReference type="Proteomes" id="UP001200430"/>
    </source>
</evidence>
<comment type="cofactor">
    <cofactor evidence="6">
        <name>[2Fe-2S] cluster</name>
        <dbReference type="ChEBI" id="CHEBI:190135"/>
    </cofactor>
</comment>